<name>A0A4Y8VUL1_9BACT</name>
<accession>A0A4Y8VUL1</accession>
<dbReference type="GeneID" id="302994306"/>
<dbReference type="EMBL" id="SGVY01000005">
    <property type="protein sequence ID" value="TFH84107.1"/>
    <property type="molecule type" value="Genomic_DNA"/>
</dbReference>
<evidence type="ECO:0000256" key="1">
    <source>
        <dbReference type="SAM" id="MobiDB-lite"/>
    </source>
</evidence>
<feature type="transmembrane region" description="Helical" evidence="2">
    <location>
        <begin position="6"/>
        <end position="25"/>
    </location>
</feature>
<dbReference type="OrthoDB" id="175771at2"/>
<evidence type="ECO:0000313" key="3">
    <source>
        <dbReference type="EMBL" id="TFH84107.1"/>
    </source>
</evidence>
<evidence type="ECO:0000256" key="2">
    <source>
        <dbReference type="SAM" id="Phobius"/>
    </source>
</evidence>
<dbReference type="Pfam" id="PF14286">
    <property type="entry name" value="DHHW"/>
    <property type="match status" value="1"/>
</dbReference>
<protein>
    <recommendedName>
        <fullName evidence="5">AlgX/AlgJ SGNH hydrolase-like domain-containing protein</fullName>
    </recommendedName>
</protein>
<keyword evidence="2" id="KW-1133">Transmembrane helix</keyword>
<feature type="compositionally biased region" description="Basic and acidic residues" evidence="1">
    <location>
        <begin position="500"/>
        <end position="512"/>
    </location>
</feature>
<dbReference type="AlphaFoldDB" id="A0A4Y8VUL1"/>
<keyword evidence="4" id="KW-1185">Reference proteome</keyword>
<feature type="compositionally biased region" description="Low complexity" evidence="1">
    <location>
        <begin position="446"/>
        <end position="460"/>
    </location>
</feature>
<organism evidence="3 4">
    <name type="scientific">Segatella hominis</name>
    <dbReference type="NCBI Taxonomy" id="2518605"/>
    <lineage>
        <taxon>Bacteria</taxon>
        <taxon>Pseudomonadati</taxon>
        <taxon>Bacteroidota</taxon>
        <taxon>Bacteroidia</taxon>
        <taxon>Bacteroidales</taxon>
        <taxon>Prevotellaceae</taxon>
        <taxon>Segatella</taxon>
    </lineage>
</organism>
<evidence type="ECO:0008006" key="5">
    <source>
        <dbReference type="Google" id="ProtNLM"/>
    </source>
</evidence>
<keyword evidence="2" id="KW-0472">Membrane</keyword>
<keyword evidence="2" id="KW-0812">Transmembrane</keyword>
<feature type="compositionally biased region" description="Basic and acidic residues" evidence="1">
    <location>
        <begin position="478"/>
        <end position="493"/>
    </location>
</feature>
<gene>
    <name evidence="3" type="ORF">EXN75_03210</name>
</gene>
<dbReference type="Proteomes" id="UP000297872">
    <property type="component" value="Unassembled WGS sequence"/>
</dbReference>
<feature type="region of interest" description="Disordered" evidence="1">
    <location>
        <begin position="444"/>
        <end position="526"/>
    </location>
</feature>
<reference evidence="3 4" key="1">
    <citation type="submission" date="2019-02" db="EMBL/GenBank/DDBJ databases">
        <title>Draft Genome Sequence of the Prevotella sp. BCRC 81118, Isolated from Human Feces.</title>
        <authorList>
            <person name="Huang C.-H."/>
        </authorList>
    </citation>
    <scope>NUCLEOTIDE SEQUENCE [LARGE SCALE GENOMIC DNA]</scope>
    <source>
        <strain evidence="3 4">BCRC 81118</strain>
    </source>
</reference>
<dbReference type="InterPro" id="IPR025945">
    <property type="entry name" value="DHHW"/>
</dbReference>
<sequence>MKQNYIYISIMSMVFLGFTIVFLFFPRSTYSALEKRELAKFPKYSLESLKSGEFTKSINSWFSDSEPYRDVFMSMSMQEKDLISMSVGEEKVTFHASADATETSGPTDEELEMGERNVGKYKNNITAEENAKIANRGIIIVGKGKEVRALMAYGGSSKGGVDYAQSANEYKKVFGPKVNVYCMVIPTAVDFYCPDKAKGCSNEERPTINNIYAHLDKDVHAVDVYTALGKHVAENIFLRTDHHWAPLGAFYAAQQFAKVAKVPFKPLSSYERKVVHGYVGSMYGYSHDISLKNAPEDFVYYVPKNVKYETYYTDYKINRNYEVIGEGKPYKGIFFYKYKDGNGGAYCTFMGGDTRITRVKTNVNNHRRVMILKDSFGNALPGYLFYSFEEIHVVDYRYFTKNMRKYVSDNKITDILFANNIFNAYSNKICKKYTRFLHQNGTILPSNSSVSTSSKSTTADSAKKQKGTHATPALNETLDAKKDSPKEQSSHHDANKKHDKQHDNQHVEKQKPESVPTESGDKQQAE</sequence>
<dbReference type="RefSeq" id="WP_134842745.1">
    <property type="nucleotide sequence ID" value="NZ_SGVY01000005.1"/>
</dbReference>
<proteinExistence type="predicted"/>
<evidence type="ECO:0000313" key="4">
    <source>
        <dbReference type="Proteomes" id="UP000297872"/>
    </source>
</evidence>
<comment type="caution">
    <text evidence="3">The sequence shown here is derived from an EMBL/GenBank/DDBJ whole genome shotgun (WGS) entry which is preliminary data.</text>
</comment>